<reference evidence="2" key="1">
    <citation type="submission" date="2023-01" db="EMBL/GenBank/DDBJ databases">
        <title>Genome assembly of the deep-sea coral Lophelia pertusa.</title>
        <authorList>
            <person name="Herrera S."/>
            <person name="Cordes E."/>
        </authorList>
    </citation>
    <scope>NUCLEOTIDE SEQUENCE</scope>
    <source>
        <strain evidence="2">USNM1676648</strain>
        <tissue evidence="2">Polyp</tissue>
    </source>
</reference>
<proteinExistence type="predicted"/>
<protein>
    <submittedName>
        <fullName evidence="2">Uncharacterized protein</fullName>
    </submittedName>
</protein>
<name>A0A9X0CQN5_9CNID</name>
<keyword evidence="3" id="KW-1185">Reference proteome</keyword>
<feature type="compositionally biased region" description="Basic and acidic residues" evidence="1">
    <location>
        <begin position="184"/>
        <end position="194"/>
    </location>
</feature>
<evidence type="ECO:0000313" key="3">
    <source>
        <dbReference type="Proteomes" id="UP001163046"/>
    </source>
</evidence>
<organism evidence="2 3">
    <name type="scientific">Desmophyllum pertusum</name>
    <dbReference type="NCBI Taxonomy" id="174260"/>
    <lineage>
        <taxon>Eukaryota</taxon>
        <taxon>Metazoa</taxon>
        <taxon>Cnidaria</taxon>
        <taxon>Anthozoa</taxon>
        <taxon>Hexacorallia</taxon>
        <taxon>Scleractinia</taxon>
        <taxon>Caryophylliina</taxon>
        <taxon>Caryophylliidae</taxon>
        <taxon>Desmophyllum</taxon>
    </lineage>
</organism>
<dbReference type="EMBL" id="MU826858">
    <property type="protein sequence ID" value="KAJ7370693.1"/>
    <property type="molecule type" value="Genomic_DNA"/>
</dbReference>
<gene>
    <name evidence="2" type="ORF">OS493_030445</name>
</gene>
<dbReference type="OrthoDB" id="5975482at2759"/>
<evidence type="ECO:0000313" key="2">
    <source>
        <dbReference type="EMBL" id="KAJ7370693.1"/>
    </source>
</evidence>
<comment type="caution">
    <text evidence="2">The sequence shown here is derived from an EMBL/GenBank/DDBJ whole genome shotgun (WGS) entry which is preliminary data.</text>
</comment>
<accession>A0A9X0CQN5</accession>
<evidence type="ECO:0000256" key="1">
    <source>
        <dbReference type="SAM" id="MobiDB-lite"/>
    </source>
</evidence>
<dbReference type="AlphaFoldDB" id="A0A9X0CQN5"/>
<sequence length="228" mass="26168">MSRGLVRHVLTRNTSDRIALGKVTRQLDKERIAKELEFQHQKQKLLLQTFETQMKERFEKEGHQSDSDMFDDSAAQKLADLRIAPGKSLNSRGRSYSEHDPSSLHLRGLKCPVQSREGHERKESLHSRETVEKERGRARKTGVINVREHPAIAEEKTLKRTKTLSEILPPIILPPIHKSCTSPLERRTNSEHQRMKAKGGCEGDGTNKTPIQIDDLEDCRYLRKSKFS</sequence>
<dbReference type="Proteomes" id="UP001163046">
    <property type="component" value="Unassembled WGS sequence"/>
</dbReference>
<feature type="region of interest" description="Disordered" evidence="1">
    <location>
        <begin position="82"/>
        <end position="137"/>
    </location>
</feature>
<feature type="compositionally biased region" description="Basic and acidic residues" evidence="1">
    <location>
        <begin position="116"/>
        <end position="135"/>
    </location>
</feature>
<feature type="region of interest" description="Disordered" evidence="1">
    <location>
        <begin position="179"/>
        <end position="212"/>
    </location>
</feature>